<dbReference type="Pfam" id="PF00443">
    <property type="entry name" value="UCH"/>
    <property type="match status" value="1"/>
</dbReference>
<feature type="compositionally biased region" description="Low complexity" evidence="11">
    <location>
        <begin position="525"/>
        <end position="548"/>
    </location>
</feature>
<dbReference type="Pfam" id="PF01753">
    <property type="entry name" value="zf-MYND"/>
    <property type="match status" value="1"/>
</dbReference>
<evidence type="ECO:0000256" key="6">
    <source>
        <dbReference type="ARBA" id="ARBA00023015"/>
    </source>
</evidence>
<dbReference type="PANTHER" id="PTHR31674">
    <property type="entry name" value="B3 DOMAIN-CONTAINING PROTEIN REM-LIKE 3-RELATED"/>
    <property type="match status" value="1"/>
</dbReference>
<dbReference type="InterPro" id="IPR039218">
    <property type="entry name" value="REM_fam"/>
</dbReference>
<keyword evidence="8" id="KW-0804">Transcription</keyword>
<feature type="region of interest" description="Disordered" evidence="11">
    <location>
        <begin position="1294"/>
        <end position="1317"/>
    </location>
</feature>
<dbReference type="PROSITE" id="PS50235">
    <property type="entry name" value="USP_3"/>
    <property type="match status" value="1"/>
</dbReference>
<evidence type="ECO:0000313" key="15">
    <source>
        <dbReference type="EMBL" id="KAH0940947.1"/>
    </source>
</evidence>
<evidence type="ECO:0000256" key="12">
    <source>
        <dbReference type="SAM" id="Phobius"/>
    </source>
</evidence>
<dbReference type="InterPro" id="IPR015300">
    <property type="entry name" value="DNA-bd_pseudobarrel_sf"/>
</dbReference>
<evidence type="ECO:0000256" key="10">
    <source>
        <dbReference type="SAM" id="Coils"/>
    </source>
</evidence>
<comment type="subcellular location">
    <subcellularLocation>
        <location evidence="1">Nucleus</location>
    </subcellularLocation>
</comment>
<dbReference type="SMART" id="SM01019">
    <property type="entry name" value="B3"/>
    <property type="match status" value="8"/>
</dbReference>
<proteinExistence type="inferred from homology"/>
<feature type="region of interest" description="Disordered" evidence="11">
    <location>
        <begin position="911"/>
        <end position="940"/>
    </location>
</feature>
<dbReference type="CDD" id="cd10017">
    <property type="entry name" value="B3_DNA"/>
    <property type="match status" value="7"/>
</dbReference>
<evidence type="ECO:0000256" key="8">
    <source>
        <dbReference type="ARBA" id="ARBA00023163"/>
    </source>
</evidence>
<dbReference type="PANTHER" id="PTHR31674:SF18">
    <property type="entry name" value="B3 DOMAIN-CONTAINING PROTEIN REM4-RELATED"/>
    <property type="match status" value="1"/>
</dbReference>
<evidence type="ECO:0000313" key="16">
    <source>
        <dbReference type="Proteomes" id="UP000824890"/>
    </source>
</evidence>
<keyword evidence="9" id="KW-0539">Nucleus</keyword>
<evidence type="ECO:0000256" key="4">
    <source>
        <dbReference type="ARBA" id="ARBA00022771"/>
    </source>
</evidence>
<sequence>MRRRKEEIDDYEKGIVGFPLDLSVLTRLIPSLFFLAVGVFYFLRNTAAKYFDIGGAAAGGFDRELVAEDCTTKCSRCNSVRYCSEECQTSDWSNQRRCTEIGITTLTPSARNSLRFRASRFGDCPERDQNKINFKPREVLFPYEEFVRYFNWDNTDLAPCGLMNCGNSCFANVILQCLSWTRPLVAYLLERGHRSMRDDWCFFCAFQTHVERASQSRYPFSPVNIISRLTNIGGTLGYGRQEDAHEFMRYAIDTMQSVCLDEFGGEKMVPPRCQETTLVQYIFGGLLQSQVQCTVCNNVSEQYENMMDLTVEIHGDAVSLEECLDQFTAREWLQGDNMYKCDRCSDYVKACKRLTIRRPPNVLTIALKRFKGGRYGKLNKRISFPETLDLRPYMSQGGEGSDVYTLYAVIVHLDMLNASFFGHYICYIKDFSGNWYRIDDSEIESVELEDVLSQRAYMLLYSRIQARSPLPCASLGSEVQEEKETDTLATKPCQKELVESSMVEAIDTSSCSSHTASEDLECEQESSSSSSSSSISSPSSPSVVTSESCTVDGLDSDSNPWIDDDSAIDHQESVVTNGNIDGEVKNHAVGSCSDVTASVPSSCSKPRHPTIPDSFISNHVKGKTQSTKLKLTSDVSDRSWEVELDGQRFARGWKQFSVHHGVRNDDVLSFRHDGDMVFHGISNKFARPNGLKDRQCEIDLLNEEGKSWTLELRHNKTTGQSYMCRGWTSFCQGNGIKAGSACRFKLVKNGTKPVLQLCPNTSTILHKKRDVPETEGDEIEYEDCLETPQMNQNRTLAIEFKPHMLRTGQLRLPTLFARDNGINEAGEITIVNKDGVEWKLHLVSVKGRGQFYIRGFKDCSRANGIKKVGDSFTLDVVRGGTSPILKICSKEATFDGKQTTNRRPSRMIQAPRAEEEMETRVQKKARVSAEGGSSRRTRASNKLSVGPANLQHKKPLEPCSISDQVSKVRQSIVHTLTDVRQFRSELEIKEQNLETSLLEIDALEKKSLRDNLSSSTMADPPSSPKSNAPFFVVSLASHNSNPLIPEAFFAANNELTNLKLTSDACDRTWQVKLNGRRFTEGWEDFSNAHCLRDDDVLIFRDAGQMIFHVKKIEKENNLLVFKSWTLELRHNKTTGQAYMCRGWTSFCKENGIKAGSSCRFKLVKNGTKPVLQLCRPNTFFTKNVTFLKQKIETEDCLETAQMNQNRTVAIDFKPDMLRSGQLRLPALFSRENGINEAGESGSCVKGRGQFYIRGFKDCFRANGIKKLGDSFTLDVVRGGTSPVLKICSKEKEASVDGNQTTSRRQSRMIQAPRAEEEMETRVQKKAREDHLAVNKLSVGPANLQHTKALEPCSISDQVSKVRESNVHTLTDVRQFRSELEIREQNLETWLLEIDALGEKIQGISKFFNIIPNAFFATHIEGKNELTILKLTSDACDTTWQVKLNGRRFADGWEDFSNAHCLRNDDALTKSFTKANGLHKSWCEINVINQSGKSWVMGLRHNKGTGQDFMRGGWRSFCRANKLRTGSFYRFELVRTGTSPALQLCSDNTPQRNCPKTKVSAKPNREGGERSSMNRSKFMTVTLKPYMLKSRQLHFQNSFARENGIKKGGKVNLVDKDGGRWPSCVASGYVNGGFYLAKGWVGCFKASGINTGETFTLKFVREKGKTPMLQFVSKAKTKMNSGTRFQKKARVSVEGEPSHRTHASHKSTVDTNNVECKQPLETIYHQVRQSIVNVLADVRRFLSELEIKEQNLEAVLEEFDALGEKVSEINKFFK</sequence>
<feature type="domain" description="TF-B3" evidence="14">
    <location>
        <begin position="1027"/>
        <end position="1115"/>
    </location>
</feature>
<protein>
    <recommendedName>
        <fullName evidence="17">Ubiquitinyl hydrolase 1</fullName>
    </recommendedName>
</protein>
<dbReference type="Gene3D" id="3.90.70.10">
    <property type="entry name" value="Cysteine proteinases"/>
    <property type="match status" value="1"/>
</dbReference>
<dbReference type="SUPFAM" id="SSF144232">
    <property type="entry name" value="HIT/MYND zinc finger-like"/>
    <property type="match status" value="1"/>
</dbReference>
<evidence type="ECO:0008006" key="17">
    <source>
        <dbReference type="Google" id="ProtNLM"/>
    </source>
</evidence>
<evidence type="ECO:0000256" key="2">
    <source>
        <dbReference type="ARBA" id="ARBA00009085"/>
    </source>
</evidence>
<comment type="caution">
    <text evidence="15">The sequence shown here is derived from an EMBL/GenBank/DDBJ whole genome shotgun (WGS) entry which is preliminary data.</text>
</comment>
<dbReference type="SUPFAM" id="SSF101936">
    <property type="entry name" value="DNA-binding pseudobarrel domain"/>
    <property type="match status" value="8"/>
</dbReference>
<evidence type="ECO:0000256" key="9">
    <source>
        <dbReference type="ARBA" id="ARBA00023242"/>
    </source>
</evidence>
<feature type="region of interest" description="Disordered" evidence="11">
    <location>
        <begin position="1548"/>
        <end position="1571"/>
    </location>
</feature>
<dbReference type="EMBL" id="JAGKQM010000001">
    <property type="protein sequence ID" value="KAH0940947.1"/>
    <property type="molecule type" value="Genomic_DNA"/>
</dbReference>
<feature type="domain" description="USP" evidence="13">
    <location>
        <begin position="160"/>
        <end position="464"/>
    </location>
</feature>
<dbReference type="PROSITE" id="PS00972">
    <property type="entry name" value="USP_1"/>
    <property type="match status" value="1"/>
</dbReference>
<dbReference type="InterPro" id="IPR028889">
    <property type="entry name" value="USP"/>
</dbReference>
<feature type="domain" description="TF-B3" evidence="14">
    <location>
        <begin position="1122"/>
        <end position="1177"/>
    </location>
</feature>
<dbReference type="InterPro" id="IPR018200">
    <property type="entry name" value="USP_CS"/>
</dbReference>
<dbReference type="SUPFAM" id="SSF54001">
    <property type="entry name" value="Cysteine proteinases"/>
    <property type="match status" value="1"/>
</dbReference>
<evidence type="ECO:0000256" key="7">
    <source>
        <dbReference type="ARBA" id="ARBA00023125"/>
    </source>
</evidence>
<keyword evidence="12" id="KW-0472">Membrane</keyword>
<dbReference type="InterPro" id="IPR003340">
    <property type="entry name" value="B3_DNA-bd"/>
</dbReference>
<keyword evidence="5" id="KW-0862">Zinc</keyword>
<organism evidence="15 16">
    <name type="scientific">Brassica napus</name>
    <name type="common">Rape</name>
    <dbReference type="NCBI Taxonomy" id="3708"/>
    <lineage>
        <taxon>Eukaryota</taxon>
        <taxon>Viridiplantae</taxon>
        <taxon>Streptophyta</taxon>
        <taxon>Embryophyta</taxon>
        <taxon>Tracheophyta</taxon>
        <taxon>Spermatophyta</taxon>
        <taxon>Magnoliopsida</taxon>
        <taxon>eudicotyledons</taxon>
        <taxon>Gunneridae</taxon>
        <taxon>Pentapetalae</taxon>
        <taxon>rosids</taxon>
        <taxon>malvids</taxon>
        <taxon>Brassicales</taxon>
        <taxon>Brassicaceae</taxon>
        <taxon>Brassiceae</taxon>
        <taxon>Brassica</taxon>
    </lineage>
</organism>
<keyword evidence="12" id="KW-1133">Transmembrane helix</keyword>
<keyword evidence="4" id="KW-0863">Zinc-finger</keyword>
<keyword evidence="7" id="KW-0238">DNA-binding</keyword>
<accession>A0ABQ8EGZ7</accession>
<dbReference type="InterPro" id="IPR002893">
    <property type="entry name" value="Znf_MYND"/>
</dbReference>
<feature type="domain" description="TF-B3" evidence="14">
    <location>
        <begin position="681"/>
        <end position="760"/>
    </location>
</feature>
<comment type="similarity">
    <text evidence="2">Belongs to the peptidase C19 family.</text>
</comment>
<feature type="transmembrane region" description="Helical" evidence="12">
    <location>
        <begin position="20"/>
        <end position="43"/>
    </location>
</feature>
<keyword evidence="6" id="KW-0805">Transcription regulation</keyword>
<dbReference type="Proteomes" id="UP000824890">
    <property type="component" value="Unassembled WGS sequence"/>
</dbReference>
<dbReference type="Gene3D" id="6.10.140.2220">
    <property type="match status" value="1"/>
</dbReference>
<feature type="domain" description="TF-B3" evidence="14">
    <location>
        <begin position="1577"/>
        <end position="1673"/>
    </location>
</feature>
<evidence type="ECO:0000256" key="3">
    <source>
        <dbReference type="ARBA" id="ARBA00022723"/>
    </source>
</evidence>
<dbReference type="InterPro" id="IPR038765">
    <property type="entry name" value="Papain-like_cys_pep_sf"/>
</dbReference>
<reference evidence="15 16" key="1">
    <citation type="submission" date="2021-05" db="EMBL/GenBank/DDBJ databases">
        <title>Genome Assembly of Synthetic Allotetraploid Brassica napus Reveals Homoeologous Exchanges between Subgenomes.</title>
        <authorList>
            <person name="Davis J.T."/>
        </authorList>
    </citation>
    <scope>NUCLEOTIDE SEQUENCE [LARGE SCALE GENOMIC DNA]</scope>
    <source>
        <strain evidence="16">cv. Da-Ae</strain>
        <tissue evidence="15">Seedling</tissue>
    </source>
</reference>
<evidence type="ECO:0000259" key="14">
    <source>
        <dbReference type="PROSITE" id="PS50863"/>
    </source>
</evidence>
<gene>
    <name evidence="15" type="ORF">HID58_000584</name>
</gene>
<keyword evidence="16" id="KW-1185">Reference proteome</keyword>
<evidence type="ECO:0000256" key="5">
    <source>
        <dbReference type="ARBA" id="ARBA00022833"/>
    </source>
</evidence>
<feature type="domain" description="TF-B3" evidence="14">
    <location>
        <begin position="1483"/>
        <end position="1547"/>
    </location>
</feature>
<keyword evidence="12" id="KW-0812">Transmembrane</keyword>
<feature type="region of interest" description="Disordered" evidence="11">
    <location>
        <begin position="511"/>
        <end position="565"/>
    </location>
</feature>
<keyword evidence="10" id="KW-0175">Coiled coil</keyword>
<name>A0ABQ8EGZ7_BRANA</name>
<evidence type="ECO:0000259" key="13">
    <source>
        <dbReference type="PROSITE" id="PS50235"/>
    </source>
</evidence>
<feature type="coiled-coil region" evidence="10">
    <location>
        <begin position="1737"/>
        <end position="1764"/>
    </location>
</feature>
<evidence type="ECO:0000256" key="1">
    <source>
        <dbReference type="ARBA" id="ARBA00004123"/>
    </source>
</evidence>
<feature type="compositionally biased region" description="Basic and acidic residues" evidence="11">
    <location>
        <begin position="912"/>
        <end position="921"/>
    </location>
</feature>
<dbReference type="Gene3D" id="2.40.330.10">
    <property type="entry name" value="DNA-binding pseudobarrel domain"/>
    <property type="match status" value="7"/>
</dbReference>
<dbReference type="Pfam" id="PF02362">
    <property type="entry name" value="B3"/>
    <property type="match status" value="6"/>
</dbReference>
<dbReference type="InterPro" id="IPR001394">
    <property type="entry name" value="Peptidase_C19_UCH"/>
</dbReference>
<keyword evidence="3" id="KW-0479">Metal-binding</keyword>
<dbReference type="CDD" id="cd02661">
    <property type="entry name" value="Peptidase_C19E"/>
    <property type="match status" value="1"/>
</dbReference>
<evidence type="ECO:0000256" key="11">
    <source>
        <dbReference type="SAM" id="MobiDB-lite"/>
    </source>
</evidence>
<dbReference type="PROSITE" id="PS50863">
    <property type="entry name" value="B3"/>
    <property type="match status" value="5"/>
</dbReference>